<dbReference type="EMBL" id="JALJOR010000011">
    <property type="protein sequence ID" value="KAK9808798.1"/>
    <property type="molecule type" value="Genomic_DNA"/>
</dbReference>
<evidence type="ECO:0000256" key="3">
    <source>
        <dbReference type="ARBA" id="ARBA00022989"/>
    </source>
</evidence>
<dbReference type="PANTHER" id="PTHR11132">
    <property type="entry name" value="SOLUTE CARRIER FAMILY 35"/>
    <property type="match status" value="1"/>
</dbReference>
<evidence type="ECO:0000256" key="1">
    <source>
        <dbReference type="ARBA" id="ARBA00004141"/>
    </source>
</evidence>
<feature type="transmembrane region" description="Helical" evidence="6">
    <location>
        <begin position="182"/>
        <end position="202"/>
    </location>
</feature>
<keyword evidence="3 6" id="KW-1133">Transmembrane helix</keyword>
<name>A0AAW1PJP0_9CHLO</name>
<feature type="transmembrane region" description="Helical" evidence="6">
    <location>
        <begin position="248"/>
        <end position="269"/>
    </location>
</feature>
<feature type="compositionally biased region" description="Low complexity" evidence="5">
    <location>
        <begin position="345"/>
        <end position="362"/>
    </location>
</feature>
<keyword evidence="2 6" id="KW-0812">Transmembrane</keyword>
<dbReference type="Proteomes" id="UP001489004">
    <property type="component" value="Unassembled WGS sequence"/>
</dbReference>
<evidence type="ECO:0000256" key="4">
    <source>
        <dbReference type="ARBA" id="ARBA00023136"/>
    </source>
</evidence>
<evidence type="ECO:0000256" key="5">
    <source>
        <dbReference type="SAM" id="MobiDB-lite"/>
    </source>
</evidence>
<feature type="transmembrane region" description="Helical" evidence="6">
    <location>
        <begin position="275"/>
        <end position="293"/>
    </location>
</feature>
<feature type="transmembrane region" description="Helical" evidence="6">
    <location>
        <begin position="150"/>
        <end position="170"/>
    </location>
</feature>
<sequence length="374" mass="40101">MRSAPEGPSSVQRLLAALYYCAASMTVQFTNKALFTSYGFHFPLTVALLQMLVIAPVCYLVARPKLELALIKSTLPLAAVNVLNVVCGLIGTGGLNVPMFIALRRFTLMCTIILERVMMKKQHDRGTLGSVAVMIIGAMIAAASDLSFSLLGYAAVLGNDFLTALYLVMVKNTPATSGLTTTGLLFYNALLSLPLLAVALAISPEPQGIRIYPAKGNHGFQAVLVMSCALGLTINHSTFVCTRVNDPLLTSVAGNLKNVIMTIVGAFAFGDFKYHLVNAIGLGISMCGAIWYATKTALKATKKTAKDLLVTRDPSKQPLIGRDRSAALSRGGPPSTQSRNVKPAQQVQLQAQPHQQQQQQQQDVTPTHRKSDSL</sequence>
<feature type="transmembrane region" description="Helical" evidence="6">
    <location>
        <begin position="74"/>
        <end position="91"/>
    </location>
</feature>
<evidence type="ECO:0000313" key="9">
    <source>
        <dbReference type="Proteomes" id="UP001489004"/>
    </source>
</evidence>
<feature type="transmembrane region" description="Helical" evidence="6">
    <location>
        <begin position="222"/>
        <end position="241"/>
    </location>
</feature>
<protein>
    <recommendedName>
        <fullName evidence="7">Sugar phosphate transporter domain-containing protein</fullName>
    </recommendedName>
</protein>
<feature type="transmembrane region" description="Helical" evidence="6">
    <location>
        <begin position="126"/>
        <end position="144"/>
    </location>
</feature>
<keyword evidence="4 6" id="KW-0472">Membrane</keyword>
<dbReference type="InterPro" id="IPR050186">
    <property type="entry name" value="TPT_transporter"/>
</dbReference>
<feature type="region of interest" description="Disordered" evidence="5">
    <location>
        <begin position="312"/>
        <end position="374"/>
    </location>
</feature>
<comment type="subcellular location">
    <subcellularLocation>
        <location evidence="1">Membrane</location>
        <topology evidence="1">Multi-pass membrane protein</topology>
    </subcellularLocation>
</comment>
<evidence type="ECO:0000259" key="7">
    <source>
        <dbReference type="Pfam" id="PF03151"/>
    </source>
</evidence>
<comment type="caution">
    <text evidence="8">The sequence shown here is derived from an EMBL/GenBank/DDBJ whole genome shotgun (WGS) entry which is preliminary data.</text>
</comment>
<feature type="transmembrane region" description="Helical" evidence="6">
    <location>
        <begin position="42"/>
        <end position="62"/>
    </location>
</feature>
<dbReference type="GO" id="GO:0016020">
    <property type="term" value="C:membrane"/>
    <property type="evidence" value="ECO:0007669"/>
    <property type="project" value="UniProtKB-SubCell"/>
</dbReference>
<feature type="compositionally biased region" description="Basic and acidic residues" evidence="5">
    <location>
        <begin position="312"/>
        <end position="325"/>
    </location>
</feature>
<dbReference type="AlphaFoldDB" id="A0AAW1PJP0"/>
<gene>
    <name evidence="8" type="ORF">WJX72_003877</name>
</gene>
<dbReference type="InterPro" id="IPR004853">
    <property type="entry name" value="Sugar_P_trans_dom"/>
</dbReference>
<evidence type="ECO:0000256" key="2">
    <source>
        <dbReference type="ARBA" id="ARBA00022692"/>
    </source>
</evidence>
<evidence type="ECO:0000313" key="8">
    <source>
        <dbReference type="EMBL" id="KAK9808798.1"/>
    </source>
</evidence>
<reference evidence="8 9" key="1">
    <citation type="journal article" date="2024" name="Nat. Commun.">
        <title>Phylogenomics reveals the evolutionary origins of lichenization in chlorophyte algae.</title>
        <authorList>
            <person name="Puginier C."/>
            <person name="Libourel C."/>
            <person name="Otte J."/>
            <person name="Skaloud P."/>
            <person name="Haon M."/>
            <person name="Grisel S."/>
            <person name="Petersen M."/>
            <person name="Berrin J.G."/>
            <person name="Delaux P.M."/>
            <person name="Dal Grande F."/>
            <person name="Keller J."/>
        </authorList>
    </citation>
    <scope>NUCLEOTIDE SEQUENCE [LARGE SCALE GENOMIC DNA]</scope>
    <source>
        <strain evidence="8 9">SAG 2043</strain>
    </source>
</reference>
<feature type="domain" description="Sugar phosphate transporter" evidence="7">
    <location>
        <begin position="15"/>
        <end position="292"/>
    </location>
</feature>
<proteinExistence type="predicted"/>
<keyword evidence="9" id="KW-1185">Reference proteome</keyword>
<evidence type="ECO:0000256" key="6">
    <source>
        <dbReference type="SAM" id="Phobius"/>
    </source>
</evidence>
<accession>A0AAW1PJP0</accession>
<dbReference type="Pfam" id="PF03151">
    <property type="entry name" value="TPT"/>
    <property type="match status" value="1"/>
</dbReference>
<organism evidence="8 9">
    <name type="scientific">[Myrmecia] bisecta</name>
    <dbReference type="NCBI Taxonomy" id="41462"/>
    <lineage>
        <taxon>Eukaryota</taxon>
        <taxon>Viridiplantae</taxon>
        <taxon>Chlorophyta</taxon>
        <taxon>core chlorophytes</taxon>
        <taxon>Trebouxiophyceae</taxon>
        <taxon>Trebouxiales</taxon>
        <taxon>Trebouxiaceae</taxon>
        <taxon>Myrmecia</taxon>
    </lineage>
</organism>